<gene>
    <name evidence="3" type="ORF">QTP70_008316</name>
</gene>
<keyword evidence="4" id="KW-1185">Reference proteome</keyword>
<dbReference type="InterPro" id="IPR002492">
    <property type="entry name" value="Transposase_Tc1-like"/>
</dbReference>
<feature type="domain" description="Transposase Tc1-like" evidence="1">
    <location>
        <begin position="44"/>
        <end position="112"/>
    </location>
</feature>
<dbReference type="Proteomes" id="UP001274896">
    <property type="component" value="Unassembled WGS sequence"/>
</dbReference>
<dbReference type="GO" id="GO:0015074">
    <property type="term" value="P:DNA integration"/>
    <property type="evidence" value="ECO:0007669"/>
    <property type="project" value="InterPro"/>
</dbReference>
<organism evidence="3 4">
    <name type="scientific">Hemibagrus guttatus</name>
    <dbReference type="NCBI Taxonomy" id="175788"/>
    <lineage>
        <taxon>Eukaryota</taxon>
        <taxon>Metazoa</taxon>
        <taxon>Chordata</taxon>
        <taxon>Craniata</taxon>
        <taxon>Vertebrata</taxon>
        <taxon>Euteleostomi</taxon>
        <taxon>Actinopterygii</taxon>
        <taxon>Neopterygii</taxon>
        <taxon>Teleostei</taxon>
        <taxon>Ostariophysi</taxon>
        <taxon>Siluriformes</taxon>
        <taxon>Bagridae</taxon>
        <taxon>Hemibagrus</taxon>
    </lineage>
</organism>
<dbReference type="AlphaFoldDB" id="A0AAE0RJR9"/>
<reference evidence="3" key="1">
    <citation type="submission" date="2023-06" db="EMBL/GenBank/DDBJ databases">
        <title>Male Hemibagrus guttatus genome.</title>
        <authorList>
            <person name="Bian C."/>
        </authorList>
    </citation>
    <scope>NUCLEOTIDE SEQUENCE</scope>
    <source>
        <strain evidence="3">Male_cb2023</strain>
        <tissue evidence="3">Muscle</tissue>
    </source>
</reference>
<dbReference type="Pfam" id="PF13358">
    <property type="entry name" value="DDE_3"/>
    <property type="match status" value="1"/>
</dbReference>
<dbReference type="InterPro" id="IPR036397">
    <property type="entry name" value="RNaseH_sf"/>
</dbReference>
<dbReference type="PANTHER" id="PTHR23022">
    <property type="entry name" value="TRANSPOSABLE ELEMENT-RELATED"/>
    <property type="match status" value="1"/>
</dbReference>
<evidence type="ECO:0000259" key="1">
    <source>
        <dbReference type="Pfam" id="PF01498"/>
    </source>
</evidence>
<feature type="domain" description="Tc1-like transposase DDE" evidence="2">
    <location>
        <begin position="162"/>
        <end position="272"/>
    </location>
</feature>
<dbReference type="PANTHER" id="PTHR23022:SF135">
    <property type="entry name" value="SI:DKEY-77F5.3"/>
    <property type="match status" value="1"/>
</dbReference>
<evidence type="ECO:0008006" key="5">
    <source>
        <dbReference type="Google" id="ProtNLM"/>
    </source>
</evidence>
<evidence type="ECO:0000259" key="2">
    <source>
        <dbReference type="Pfam" id="PF13358"/>
    </source>
</evidence>
<dbReference type="EMBL" id="JAUCMX010000001">
    <property type="protein sequence ID" value="KAK3556496.1"/>
    <property type="molecule type" value="Genomic_DNA"/>
</dbReference>
<dbReference type="Gene3D" id="3.30.420.10">
    <property type="entry name" value="Ribonuclease H-like superfamily/Ribonuclease H"/>
    <property type="match status" value="1"/>
</dbReference>
<dbReference type="Pfam" id="PF01498">
    <property type="entry name" value="HTH_Tnp_Tc3_2"/>
    <property type="match status" value="1"/>
</dbReference>
<dbReference type="GO" id="GO:0006313">
    <property type="term" value="P:DNA transposition"/>
    <property type="evidence" value="ECO:0007669"/>
    <property type="project" value="InterPro"/>
</dbReference>
<dbReference type="GO" id="GO:0003677">
    <property type="term" value="F:DNA binding"/>
    <property type="evidence" value="ECO:0007669"/>
    <property type="project" value="InterPro"/>
</dbReference>
<name>A0AAE0RJR9_9TELE</name>
<evidence type="ECO:0000313" key="4">
    <source>
        <dbReference type="Proteomes" id="UP001274896"/>
    </source>
</evidence>
<dbReference type="InterPro" id="IPR052338">
    <property type="entry name" value="Transposase_5"/>
</dbReference>
<comment type="caution">
    <text evidence="3">The sequence shown here is derived from an EMBL/GenBank/DDBJ whole genome shotgun (WGS) entry which is preliminary data.</text>
</comment>
<proteinExistence type="predicted"/>
<sequence length="295" mass="33929">MYQSMLWDSLPTTVRAIIYKWQKHGTVKNLPRTGRLTKITPRAQRQLIQEVTKDPTTTSKELQASLASVKVIVHDSKRLDKNGLHGRVPRRKPLLSKKNIKARLSFARKHLDDPQDFWENNLWTNETKIELFGRSVSHYVWCKSNIAFQNKNIIPKVKYGGGSVIVWGCFAASGPGRLAVINGTMNSAIYQKILKENVRTSVCDLKLKRTWVLQQDNDPKHTRKSTSECLKKNKMKNLECPSQSSDLNPIEMLWHDLKKVVLARKPSNVAELQQFCKDEWAKIPPQRCNRLIASY</sequence>
<evidence type="ECO:0000313" key="3">
    <source>
        <dbReference type="EMBL" id="KAK3556496.1"/>
    </source>
</evidence>
<protein>
    <recommendedName>
        <fullName evidence="5">Transposase</fullName>
    </recommendedName>
</protein>
<accession>A0AAE0RJR9</accession>
<dbReference type="InterPro" id="IPR038717">
    <property type="entry name" value="Tc1-like_DDE_dom"/>
</dbReference>